<dbReference type="WBParaSite" id="PEQ_0001022601-mRNA-1">
    <property type="protein sequence ID" value="PEQ_0001022601-mRNA-1"/>
    <property type="gene ID" value="PEQ_0001022601"/>
</dbReference>
<dbReference type="AlphaFoldDB" id="A0A914S7Q0"/>
<organism evidence="1 2">
    <name type="scientific">Parascaris equorum</name>
    <name type="common">Equine roundworm</name>
    <dbReference type="NCBI Taxonomy" id="6256"/>
    <lineage>
        <taxon>Eukaryota</taxon>
        <taxon>Metazoa</taxon>
        <taxon>Ecdysozoa</taxon>
        <taxon>Nematoda</taxon>
        <taxon>Chromadorea</taxon>
        <taxon>Rhabditida</taxon>
        <taxon>Spirurina</taxon>
        <taxon>Ascaridomorpha</taxon>
        <taxon>Ascaridoidea</taxon>
        <taxon>Ascarididae</taxon>
        <taxon>Parascaris</taxon>
    </lineage>
</organism>
<name>A0A914S7Q0_PAREQ</name>
<proteinExistence type="predicted"/>
<evidence type="ECO:0000313" key="1">
    <source>
        <dbReference type="Proteomes" id="UP000887564"/>
    </source>
</evidence>
<accession>A0A914S7Q0</accession>
<reference evidence="2" key="1">
    <citation type="submission" date="2022-11" db="UniProtKB">
        <authorList>
            <consortium name="WormBaseParasite"/>
        </authorList>
    </citation>
    <scope>IDENTIFICATION</scope>
</reference>
<dbReference type="Proteomes" id="UP000887564">
    <property type="component" value="Unplaced"/>
</dbReference>
<protein>
    <submittedName>
        <fullName evidence="2">Uncharacterized protein</fullName>
    </submittedName>
</protein>
<keyword evidence="1" id="KW-1185">Reference proteome</keyword>
<evidence type="ECO:0000313" key="2">
    <source>
        <dbReference type="WBParaSite" id="PEQ_0001022601-mRNA-1"/>
    </source>
</evidence>
<sequence>MMLARQSSRFHCAALKHLWSLPSNSNYALYGFCDPINNNFLVYKLWIWFESF</sequence>